<proteinExistence type="predicted"/>
<dbReference type="RefSeq" id="WP_025790932.1">
    <property type="nucleotide sequence ID" value="NZ_CAKAQX010000012.1"/>
</dbReference>
<sequence length="89" mass="10766">MVKENHIDRALAFMEQLEKLGSQLEKADEQQKLMLQRMLIMSQEDKTETKEYHELEQQSKNLQTMIDKWRPIYKERLKMVKEAKEAAKR</sequence>
<comment type="caution">
    <text evidence="2">The sequence shown here is derived from an EMBL/GenBank/DDBJ whole genome shotgun (WGS) entry which is preliminary data.</text>
</comment>
<dbReference type="Proteomes" id="UP000757461">
    <property type="component" value="Unassembled WGS sequence"/>
</dbReference>
<reference evidence="2" key="1">
    <citation type="submission" date="2020-04" db="EMBL/GenBank/DDBJ databases">
        <title>Deep metagenomics examines the oral microbiome during advanced dental caries in children, revealing novel taxa and co-occurrences with host molecules.</title>
        <authorList>
            <person name="Baker J.L."/>
            <person name="Morton J.T."/>
            <person name="Dinis M."/>
            <person name="Alvarez R."/>
            <person name="Tran N.C."/>
            <person name="Knight R."/>
            <person name="Edlund A."/>
        </authorList>
    </citation>
    <scope>NUCLEOTIDE SEQUENCE</scope>
    <source>
        <strain evidence="2">JCVI_25_bin.9</strain>
    </source>
</reference>
<feature type="coiled-coil region" evidence="1">
    <location>
        <begin position="10"/>
        <end position="37"/>
    </location>
</feature>
<evidence type="ECO:0000313" key="3">
    <source>
        <dbReference type="Proteomes" id="UP000757461"/>
    </source>
</evidence>
<dbReference type="AlphaFoldDB" id="A0A930I4I2"/>
<protein>
    <submittedName>
        <fullName evidence="2">Uncharacterized protein</fullName>
    </submittedName>
</protein>
<keyword evidence="1" id="KW-0175">Coiled coil</keyword>
<name>A0A930I4I2_9BACT</name>
<organism evidence="2 3">
    <name type="scientific">Prevotella histicola</name>
    <dbReference type="NCBI Taxonomy" id="470565"/>
    <lineage>
        <taxon>Bacteria</taxon>
        <taxon>Pseudomonadati</taxon>
        <taxon>Bacteroidota</taxon>
        <taxon>Bacteroidia</taxon>
        <taxon>Bacteroidales</taxon>
        <taxon>Prevotellaceae</taxon>
        <taxon>Prevotella</taxon>
    </lineage>
</organism>
<evidence type="ECO:0000313" key="2">
    <source>
        <dbReference type="EMBL" id="MBF1414070.1"/>
    </source>
</evidence>
<gene>
    <name evidence="2" type="ORF">HXN33_00695</name>
</gene>
<dbReference type="EMBL" id="JABZSQ010000005">
    <property type="protein sequence ID" value="MBF1414070.1"/>
    <property type="molecule type" value="Genomic_DNA"/>
</dbReference>
<accession>A0A930I4I2</accession>
<evidence type="ECO:0000256" key="1">
    <source>
        <dbReference type="SAM" id="Coils"/>
    </source>
</evidence>